<evidence type="ECO:0000313" key="1">
    <source>
        <dbReference type="EMBL" id="CAD7289329.1"/>
    </source>
</evidence>
<name>A0ABM8Q8X0_9BACT</name>
<dbReference type="Pfam" id="PF06754">
    <property type="entry name" value="PhnG"/>
    <property type="match status" value="1"/>
</dbReference>
<accession>A0ABM8Q8X0</accession>
<gene>
    <name evidence="1" type="ORF">LMG8286_01759</name>
</gene>
<proteinExistence type="predicted"/>
<dbReference type="InterPro" id="IPR009609">
    <property type="entry name" value="Phosphonate_metab_PhnG"/>
</dbReference>
<dbReference type="EMBL" id="CAJHOE010000008">
    <property type="protein sequence ID" value="CAD7289329.1"/>
    <property type="molecule type" value="Genomic_DNA"/>
</dbReference>
<dbReference type="RefSeq" id="WP_230057493.1">
    <property type="nucleotide sequence ID" value="NZ_CAJHOE010000008.1"/>
</dbReference>
<evidence type="ECO:0000313" key="2">
    <source>
        <dbReference type="Proteomes" id="UP000789359"/>
    </source>
</evidence>
<dbReference type="Proteomes" id="UP000789359">
    <property type="component" value="Unassembled WGS sequence"/>
</dbReference>
<organism evidence="1 2">
    <name type="scientific">Campylobacter suis</name>
    <dbReference type="NCBI Taxonomy" id="2790657"/>
    <lineage>
        <taxon>Bacteria</taxon>
        <taxon>Pseudomonadati</taxon>
        <taxon>Campylobacterota</taxon>
        <taxon>Epsilonproteobacteria</taxon>
        <taxon>Campylobacterales</taxon>
        <taxon>Campylobacteraceae</taxon>
        <taxon>Campylobacter</taxon>
    </lineage>
</organism>
<sequence length="140" mass="15938">MKREDINFILQMADKEKLKSLYKKIKDKVGVKILTKPTAQTLLLPVHDPINGGEFYAGEVLTTSAIVKCGSDKGWAMVMDDESKICIYIAAIDAVFESKMFEKEIQNLCDQTLLKQQHIQNEINRKVNSTNVKFDLMVQK</sequence>
<comment type="caution">
    <text evidence="1">The sequence shown here is derived from an EMBL/GenBank/DDBJ whole genome shotgun (WGS) entry which is preliminary data.</text>
</comment>
<evidence type="ECO:0008006" key="3">
    <source>
        <dbReference type="Google" id="ProtNLM"/>
    </source>
</evidence>
<reference evidence="1 2" key="1">
    <citation type="submission" date="2020-11" db="EMBL/GenBank/DDBJ databases">
        <authorList>
            <person name="Peeters C."/>
        </authorList>
    </citation>
    <scope>NUCLEOTIDE SEQUENCE [LARGE SCALE GENOMIC DNA]</scope>
    <source>
        <strain evidence="1 2">LMG 8286</strain>
    </source>
</reference>
<keyword evidence="2" id="KW-1185">Reference proteome</keyword>
<protein>
    <recommendedName>
        <fullName evidence="3">Phosphonate C-P lyase system protein PhnG</fullName>
    </recommendedName>
</protein>